<proteinExistence type="predicted"/>
<keyword evidence="3" id="KW-1185">Reference proteome</keyword>
<organism evidence="2 3">
    <name type="scientific">Virgibacillus kapii</name>
    <dbReference type="NCBI Taxonomy" id="1638645"/>
    <lineage>
        <taxon>Bacteria</taxon>
        <taxon>Bacillati</taxon>
        <taxon>Bacillota</taxon>
        <taxon>Bacilli</taxon>
        <taxon>Bacillales</taxon>
        <taxon>Bacillaceae</taxon>
        <taxon>Virgibacillus</taxon>
    </lineage>
</organism>
<dbReference type="SUPFAM" id="SSF56281">
    <property type="entry name" value="Metallo-hydrolase/oxidoreductase"/>
    <property type="match status" value="1"/>
</dbReference>
<sequence>MKVNILASGSSGNCIALSSGESTILVDAGIAKTKIEKRLLEVGITPNNIGAIFITHAHKDHTKGLPLANKYNIPVYAGDDEWKDIDLVDEELRNDINFVEHFDFFEVIPFEVYHDAYDPLGYTISTKDCKVSICLDTGKVEREMLETMKDSNVYIIESNHEPRMVEASSYPNSVKARVLSDVGHLSNKQTAAALTELIQGKGEQIYLTHLSTNNNLPALAEMTTVRALIKKGFKRDIHYKLEVI</sequence>
<name>A0ABQ2DAD7_9BACI</name>
<dbReference type="InterPro" id="IPR052533">
    <property type="entry name" value="WalJ/YycJ-like"/>
</dbReference>
<evidence type="ECO:0000259" key="1">
    <source>
        <dbReference type="SMART" id="SM00849"/>
    </source>
</evidence>
<evidence type="ECO:0000313" key="2">
    <source>
        <dbReference type="EMBL" id="GGJ51235.1"/>
    </source>
</evidence>
<dbReference type="RefSeq" id="WP_188942467.1">
    <property type="nucleotide sequence ID" value="NZ_BMPN01000002.1"/>
</dbReference>
<dbReference type="Gene3D" id="3.60.15.10">
    <property type="entry name" value="Ribonuclease Z/Hydroxyacylglutathione hydrolase-like"/>
    <property type="match status" value="1"/>
</dbReference>
<dbReference type="InterPro" id="IPR001279">
    <property type="entry name" value="Metallo-B-lactamas"/>
</dbReference>
<dbReference type="Proteomes" id="UP000634435">
    <property type="component" value="Unassembled WGS sequence"/>
</dbReference>
<dbReference type="Pfam" id="PF12706">
    <property type="entry name" value="Lactamase_B_2"/>
    <property type="match status" value="1"/>
</dbReference>
<protein>
    <submittedName>
        <fullName evidence="2">Metallo-hydrolase</fullName>
    </submittedName>
</protein>
<dbReference type="InterPro" id="IPR036866">
    <property type="entry name" value="RibonucZ/Hydroxyglut_hydro"/>
</dbReference>
<dbReference type="PANTHER" id="PTHR47619">
    <property type="entry name" value="METALLO-HYDROLASE YYCJ-RELATED"/>
    <property type="match status" value="1"/>
</dbReference>
<dbReference type="PANTHER" id="PTHR47619:SF1">
    <property type="entry name" value="EXODEOXYRIBONUCLEASE WALJ"/>
    <property type="match status" value="1"/>
</dbReference>
<comment type="caution">
    <text evidence="2">The sequence shown here is derived from an EMBL/GenBank/DDBJ whole genome shotgun (WGS) entry which is preliminary data.</text>
</comment>
<gene>
    <name evidence="2" type="ORF">GCM10007111_11800</name>
</gene>
<evidence type="ECO:0000313" key="3">
    <source>
        <dbReference type="Proteomes" id="UP000634435"/>
    </source>
</evidence>
<dbReference type="EMBL" id="BMPN01000002">
    <property type="protein sequence ID" value="GGJ51235.1"/>
    <property type="molecule type" value="Genomic_DNA"/>
</dbReference>
<accession>A0ABQ2DAD7</accession>
<reference evidence="3" key="1">
    <citation type="journal article" date="2019" name="Int. J. Syst. Evol. Microbiol.">
        <title>The Global Catalogue of Microorganisms (GCM) 10K type strain sequencing project: providing services to taxonomists for standard genome sequencing and annotation.</title>
        <authorList>
            <consortium name="The Broad Institute Genomics Platform"/>
            <consortium name="The Broad Institute Genome Sequencing Center for Infectious Disease"/>
            <person name="Wu L."/>
            <person name="Ma J."/>
        </authorList>
    </citation>
    <scope>NUCLEOTIDE SEQUENCE [LARGE SCALE GENOMIC DNA]</scope>
    <source>
        <strain evidence="3">JCM 30071</strain>
    </source>
</reference>
<dbReference type="SMART" id="SM00849">
    <property type="entry name" value="Lactamase_B"/>
    <property type="match status" value="1"/>
</dbReference>
<feature type="domain" description="Metallo-beta-lactamase" evidence="1">
    <location>
        <begin position="11"/>
        <end position="184"/>
    </location>
</feature>